<keyword evidence="6" id="KW-1133">Transmembrane helix</keyword>
<keyword evidence="6" id="KW-0812">Transmembrane</keyword>
<feature type="transmembrane region" description="Helical" evidence="6">
    <location>
        <begin position="133"/>
        <end position="155"/>
    </location>
</feature>
<reference evidence="7" key="1">
    <citation type="submission" date="2023-03" db="EMBL/GenBank/DDBJ databases">
        <title>Complete genome of Cladonia borealis.</title>
        <authorList>
            <person name="Park H."/>
        </authorList>
    </citation>
    <scope>NUCLEOTIDE SEQUENCE</scope>
    <source>
        <strain evidence="7">ANT050790</strain>
    </source>
</reference>
<keyword evidence="6" id="KW-0472">Membrane</keyword>
<dbReference type="PRINTS" id="PR00463">
    <property type="entry name" value="EP450I"/>
</dbReference>
<dbReference type="PANTHER" id="PTHR24305">
    <property type="entry name" value="CYTOCHROME P450"/>
    <property type="match status" value="1"/>
</dbReference>
<evidence type="ECO:0000256" key="3">
    <source>
        <dbReference type="ARBA" id="ARBA00022723"/>
    </source>
</evidence>
<evidence type="ECO:0000313" key="8">
    <source>
        <dbReference type="Proteomes" id="UP001166286"/>
    </source>
</evidence>
<evidence type="ECO:0008006" key="9">
    <source>
        <dbReference type="Google" id="ProtNLM"/>
    </source>
</evidence>
<comment type="cofactor">
    <cofactor evidence="1 5">
        <name>heme</name>
        <dbReference type="ChEBI" id="CHEBI:30413"/>
    </cofactor>
</comment>
<dbReference type="GO" id="GO:0004497">
    <property type="term" value="F:monooxygenase activity"/>
    <property type="evidence" value="ECO:0007669"/>
    <property type="project" value="InterPro"/>
</dbReference>
<evidence type="ECO:0000256" key="1">
    <source>
        <dbReference type="ARBA" id="ARBA00001971"/>
    </source>
</evidence>
<sequence>MPHNTYSCGRTNYTLFSAPDKVYHDNLRRAVGSAFSVTYESFVDSTITLFLKTINQRFANKTGAEGVVNFGDYLQYFAFDAIEEMIYGVRDGGLIESGCDVGLILRYLQDFLNYGYLAGQMPVLDRIPRKNPILIWLNTWCLFLGTTFPGIPFAVKRINAKLDRQKIITAQEEDPFIQESLLDRFLRAKQEHSETFTDQEVLGLTLSMVFAGSESTGITLTALFYYLLKHPECYSRLQREVDQNFPTSGVEALEDAIDYTKAQTLPYLHACFQETFRIHPATGFTNERVVDPRGAIICGERIPGGTIVSCSSWVLHRNKEIFGEDVESYRPERWLGDVDDMKEMSRTMFQFGQGNFSCIGKNISIMEMTKVVAAIIRAFDISLADPSMELKLFNGTNVKILNLDVRVERRWR</sequence>
<dbReference type="SUPFAM" id="SSF48264">
    <property type="entry name" value="Cytochrome P450"/>
    <property type="match status" value="1"/>
</dbReference>
<dbReference type="GO" id="GO:0020037">
    <property type="term" value="F:heme binding"/>
    <property type="evidence" value="ECO:0007669"/>
    <property type="project" value="InterPro"/>
</dbReference>
<feature type="transmembrane region" description="Helical" evidence="6">
    <location>
        <begin position="201"/>
        <end position="228"/>
    </location>
</feature>
<gene>
    <name evidence="7" type="ORF">JMJ35_001144</name>
</gene>
<evidence type="ECO:0000256" key="4">
    <source>
        <dbReference type="ARBA" id="ARBA00023004"/>
    </source>
</evidence>
<dbReference type="InterPro" id="IPR001128">
    <property type="entry name" value="Cyt_P450"/>
</dbReference>
<evidence type="ECO:0000256" key="5">
    <source>
        <dbReference type="PIRSR" id="PIRSR602401-1"/>
    </source>
</evidence>
<comment type="similarity">
    <text evidence="2">Belongs to the cytochrome P450 family.</text>
</comment>
<feature type="binding site" description="axial binding residue" evidence="5">
    <location>
        <position position="358"/>
    </location>
    <ligand>
        <name>heme</name>
        <dbReference type="ChEBI" id="CHEBI:30413"/>
    </ligand>
    <ligandPart>
        <name>Fe</name>
        <dbReference type="ChEBI" id="CHEBI:18248"/>
    </ligandPart>
</feature>
<accession>A0AA39R9E2</accession>
<dbReference type="EMBL" id="JAFEKC020000002">
    <property type="protein sequence ID" value="KAK0516541.1"/>
    <property type="molecule type" value="Genomic_DNA"/>
</dbReference>
<keyword evidence="5" id="KW-0349">Heme</keyword>
<comment type="caution">
    <text evidence="7">The sequence shown here is derived from an EMBL/GenBank/DDBJ whole genome shotgun (WGS) entry which is preliminary data.</text>
</comment>
<dbReference type="Gene3D" id="1.10.630.10">
    <property type="entry name" value="Cytochrome P450"/>
    <property type="match status" value="1"/>
</dbReference>
<evidence type="ECO:0000256" key="2">
    <source>
        <dbReference type="ARBA" id="ARBA00010617"/>
    </source>
</evidence>
<name>A0AA39R9E2_9LECA</name>
<dbReference type="AlphaFoldDB" id="A0AA39R9E2"/>
<organism evidence="7 8">
    <name type="scientific">Cladonia borealis</name>
    <dbReference type="NCBI Taxonomy" id="184061"/>
    <lineage>
        <taxon>Eukaryota</taxon>
        <taxon>Fungi</taxon>
        <taxon>Dikarya</taxon>
        <taxon>Ascomycota</taxon>
        <taxon>Pezizomycotina</taxon>
        <taxon>Lecanoromycetes</taxon>
        <taxon>OSLEUM clade</taxon>
        <taxon>Lecanoromycetidae</taxon>
        <taxon>Lecanorales</taxon>
        <taxon>Lecanorineae</taxon>
        <taxon>Cladoniaceae</taxon>
        <taxon>Cladonia</taxon>
    </lineage>
</organism>
<evidence type="ECO:0000313" key="7">
    <source>
        <dbReference type="EMBL" id="KAK0516541.1"/>
    </source>
</evidence>
<dbReference type="InterPro" id="IPR036396">
    <property type="entry name" value="Cyt_P450_sf"/>
</dbReference>
<dbReference type="InterPro" id="IPR002401">
    <property type="entry name" value="Cyt_P450_E_grp-I"/>
</dbReference>
<keyword evidence="8" id="KW-1185">Reference proteome</keyword>
<dbReference type="Pfam" id="PF00067">
    <property type="entry name" value="p450"/>
    <property type="match status" value="1"/>
</dbReference>
<dbReference type="PRINTS" id="PR00385">
    <property type="entry name" value="P450"/>
</dbReference>
<dbReference type="Proteomes" id="UP001166286">
    <property type="component" value="Unassembled WGS sequence"/>
</dbReference>
<proteinExistence type="inferred from homology"/>
<keyword evidence="3 5" id="KW-0479">Metal-binding</keyword>
<dbReference type="GO" id="GO:0016705">
    <property type="term" value="F:oxidoreductase activity, acting on paired donors, with incorporation or reduction of molecular oxygen"/>
    <property type="evidence" value="ECO:0007669"/>
    <property type="project" value="InterPro"/>
</dbReference>
<dbReference type="InterPro" id="IPR050121">
    <property type="entry name" value="Cytochrome_P450_monoxygenase"/>
</dbReference>
<keyword evidence="4 5" id="KW-0408">Iron</keyword>
<evidence type="ECO:0000256" key="6">
    <source>
        <dbReference type="SAM" id="Phobius"/>
    </source>
</evidence>
<dbReference type="PANTHER" id="PTHR24305:SF232">
    <property type="entry name" value="P450, PUTATIVE (EUROFUNG)-RELATED"/>
    <property type="match status" value="1"/>
</dbReference>
<dbReference type="GO" id="GO:0005506">
    <property type="term" value="F:iron ion binding"/>
    <property type="evidence" value="ECO:0007669"/>
    <property type="project" value="InterPro"/>
</dbReference>
<protein>
    <recommendedName>
        <fullName evidence="9">Cytochrome P450</fullName>
    </recommendedName>
</protein>